<organism evidence="2 3">
    <name type="scientific">Durusdinium trenchii</name>
    <dbReference type="NCBI Taxonomy" id="1381693"/>
    <lineage>
        <taxon>Eukaryota</taxon>
        <taxon>Sar</taxon>
        <taxon>Alveolata</taxon>
        <taxon>Dinophyceae</taxon>
        <taxon>Suessiales</taxon>
        <taxon>Symbiodiniaceae</taxon>
        <taxon>Durusdinium</taxon>
    </lineage>
</organism>
<feature type="compositionally biased region" description="Polar residues" evidence="1">
    <location>
        <begin position="7"/>
        <end position="17"/>
    </location>
</feature>
<feature type="region of interest" description="Disordered" evidence="1">
    <location>
        <begin position="1"/>
        <end position="28"/>
    </location>
</feature>
<evidence type="ECO:0000313" key="3">
    <source>
        <dbReference type="Proteomes" id="UP001642484"/>
    </source>
</evidence>
<keyword evidence="3" id="KW-1185">Reference proteome</keyword>
<gene>
    <name evidence="2" type="ORF">CCMP2556_LOCUS28089</name>
</gene>
<comment type="caution">
    <text evidence="2">The sequence shown here is derived from an EMBL/GenBank/DDBJ whole genome shotgun (WGS) entry which is preliminary data.</text>
</comment>
<protein>
    <submittedName>
        <fullName evidence="2">Uncharacterized protein</fullName>
    </submittedName>
</protein>
<evidence type="ECO:0000313" key="2">
    <source>
        <dbReference type="EMBL" id="CAK9056775.1"/>
    </source>
</evidence>
<sequence length="99" mass="11285">MLFLNFNHPQAQTANPSSPRPKDPFSSHHVLRSRRYAPDDAKHCFFHTRGFEMFEAARTHGGNADLARIFMSCNKEPSKIMHIGTNPLSARNARTKISY</sequence>
<dbReference type="EMBL" id="CAXAMN010020890">
    <property type="protein sequence ID" value="CAK9056775.1"/>
    <property type="molecule type" value="Genomic_DNA"/>
</dbReference>
<reference evidence="2 3" key="1">
    <citation type="submission" date="2024-02" db="EMBL/GenBank/DDBJ databases">
        <authorList>
            <person name="Chen Y."/>
            <person name="Shah S."/>
            <person name="Dougan E. K."/>
            <person name="Thang M."/>
            <person name="Chan C."/>
        </authorList>
    </citation>
    <scope>NUCLEOTIDE SEQUENCE [LARGE SCALE GENOMIC DNA]</scope>
</reference>
<name>A0ABP0MZ46_9DINO</name>
<accession>A0ABP0MZ46</accession>
<proteinExistence type="predicted"/>
<dbReference type="Proteomes" id="UP001642484">
    <property type="component" value="Unassembled WGS sequence"/>
</dbReference>
<evidence type="ECO:0000256" key="1">
    <source>
        <dbReference type="SAM" id="MobiDB-lite"/>
    </source>
</evidence>